<dbReference type="EC" id="2.1.1.172" evidence="5"/>
<dbReference type="InterPro" id="IPR029063">
    <property type="entry name" value="SAM-dependent_MTases_sf"/>
</dbReference>
<dbReference type="Gene3D" id="3.40.50.150">
    <property type="entry name" value="Vaccinia Virus protein VP39"/>
    <property type="match status" value="1"/>
</dbReference>
<dbReference type="GO" id="GO:0052914">
    <property type="term" value="F:16S rRNA (guanine(1207)-N(2))-methyltransferase activity"/>
    <property type="evidence" value="ECO:0007669"/>
    <property type="project" value="UniProtKB-EC"/>
</dbReference>
<feature type="region of interest" description="Disordered" evidence="3">
    <location>
        <begin position="201"/>
        <end position="228"/>
    </location>
</feature>
<dbReference type="EC" id="2.1.1.174" evidence="5"/>
<name>A0ABW1NMY5_9ACTN</name>
<dbReference type="SUPFAM" id="SSF53335">
    <property type="entry name" value="S-adenosyl-L-methionine-dependent methyltransferases"/>
    <property type="match status" value="1"/>
</dbReference>
<gene>
    <name evidence="5" type="ORF">ACFP1K_26505</name>
</gene>
<evidence type="ECO:0000313" key="5">
    <source>
        <dbReference type="EMBL" id="MFC6084739.1"/>
    </source>
</evidence>
<proteinExistence type="predicted"/>
<dbReference type="PANTHER" id="PTHR47816:SF4">
    <property type="entry name" value="RIBOSOMAL RNA SMALL SUBUNIT METHYLTRANSFERASE C"/>
    <property type="match status" value="1"/>
</dbReference>
<dbReference type="GO" id="GO:0052916">
    <property type="term" value="F:23S rRNA (guanine(1835)-N(2))-methyltransferase activity"/>
    <property type="evidence" value="ECO:0007669"/>
    <property type="project" value="UniProtKB-EC"/>
</dbReference>
<reference evidence="6" key="1">
    <citation type="journal article" date="2019" name="Int. J. Syst. Evol. Microbiol.">
        <title>The Global Catalogue of Microorganisms (GCM) 10K type strain sequencing project: providing services to taxonomists for standard genome sequencing and annotation.</title>
        <authorList>
            <consortium name="The Broad Institute Genomics Platform"/>
            <consortium name="The Broad Institute Genome Sequencing Center for Infectious Disease"/>
            <person name="Wu L."/>
            <person name="Ma J."/>
        </authorList>
    </citation>
    <scope>NUCLEOTIDE SEQUENCE [LARGE SCALE GENOMIC DNA]</scope>
    <source>
        <strain evidence="6">JCM 30346</strain>
    </source>
</reference>
<keyword evidence="1 5" id="KW-0489">Methyltransferase</keyword>
<organism evidence="5 6">
    <name type="scientific">Sphaerisporangium aureirubrum</name>
    <dbReference type="NCBI Taxonomy" id="1544736"/>
    <lineage>
        <taxon>Bacteria</taxon>
        <taxon>Bacillati</taxon>
        <taxon>Actinomycetota</taxon>
        <taxon>Actinomycetes</taxon>
        <taxon>Streptosporangiales</taxon>
        <taxon>Streptosporangiaceae</taxon>
        <taxon>Sphaerisporangium</taxon>
    </lineage>
</organism>
<dbReference type="CDD" id="cd02440">
    <property type="entry name" value="AdoMet_MTases"/>
    <property type="match status" value="1"/>
</dbReference>
<feature type="compositionally biased region" description="Low complexity" evidence="3">
    <location>
        <begin position="201"/>
        <end position="210"/>
    </location>
</feature>
<feature type="domain" description="Methyltransferase small" evidence="4">
    <location>
        <begin position="33"/>
        <end position="198"/>
    </location>
</feature>
<evidence type="ECO:0000256" key="3">
    <source>
        <dbReference type="SAM" id="MobiDB-lite"/>
    </source>
</evidence>
<protein>
    <submittedName>
        <fullName evidence="5">Class I SAM-dependent methyltransferase</fullName>
        <ecNumber evidence="5">2.1.1.172</ecNumber>
        <ecNumber evidence="5">2.1.1.174</ecNumber>
    </submittedName>
</protein>
<evidence type="ECO:0000256" key="2">
    <source>
        <dbReference type="ARBA" id="ARBA00022679"/>
    </source>
</evidence>
<dbReference type="RefSeq" id="WP_380758115.1">
    <property type="nucleotide sequence ID" value="NZ_JBHSRF010000048.1"/>
</dbReference>
<dbReference type="Pfam" id="PF05175">
    <property type="entry name" value="MTS"/>
    <property type="match status" value="1"/>
</dbReference>
<accession>A0ABW1NMY5</accession>
<evidence type="ECO:0000256" key="1">
    <source>
        <dbReference type="ARBA" id="ARBA00022603"/>
    </source>
</evidence>
<keyword evidence="6" id="KW-1185">Reference proteome</keyword>
<dbReference type="Proteomes" id="UP001596137">
    <property type="component" value="Unassembled WGS sequence"/>
</dbReference>
<keyword evidence="2 5" id="KW-0808">Transferase</keyword>
<sequence length="228" mass="24414">MTSKQAGAQYFEERPGAAARPGTVDVLLADVHLRLATDSGVFSPGRLDPGTRVLLESVPPPPQDGDLLDLGCGYGPIALTMASRAPSATVWAVDVNRRSVELCARNAQAVGLDKVRSLHVSEVPPDVRFAAIWSNPAIRIGKPALHAMLTQWLDRLAPGGAAYLVVQKHLGADSLQRWLNDQGWPTDRVTSRTSYRVLRAAARPAAAHPAQGSPTDQAARPATDEQEH</sequence>
<evidence type="ECO:0000313" key="6">
    <source>
        <dbReference type="Proteomes" id="UP001596137"/>
    </source>
</evidence>
<evidence type="ECO:0000259" key="4">
    <source>
        <dbReference type="Pfam" id="PF05175"/>
    </source>
</evidence>
<dbReference type="EMBL" id="JBHSRF010000048">
    <property type="protein sequence ID" value="MFC6084739.1"/>
    <property type="molecule type" value="Genomic_DNA"/>
</dbReference>
<dbReference type="InterPro" id="IPR046977">
    <property type="entry name" value="RsmC/RlmG"/>
</dbReference>
<dbReference type="InterPro" id="IPR007848">
    <property type="entry name" value="Small_mtfrase_dom"/>
</dbReference>
<comment type="caution">
    <text evidence="5">The sequence shown here is derived from an EMBL/GenBank/DDBJ whole genome shotgun (WGS) entry which is preliminary data.</text>
</comment>
<dbReference type="PANTHER" id="PTHR47816">
    <property type="entry name" value="RIBOSOMAL RNA SMALL SUBUNIT METHYLTRANSFERASE C"/>
    <property type="match status" value="1"/>
</dbReference>